<accession>A0ABS1JAX4</accession>
<dbReference type="EMBL" id="JAEQNB010000003">
    <property type="protein sequence ID" value="MBL0387422.1"/>
    <property type="molecule type" value="Genomic_DNA"/>
</dbReference>
<proteinExistence type="predicted"/>
<name>A0ABS1JAX4_9BACL</name>
<evidence type="ECO:0000259" key="1">
    <source>
        <dbReference type="Pfam" id="PF12804"/>
    </source>
</evidence>
<feature type="domain" description="MobA-like NTP transferase" evidence="1">
    <location>
        <begin position="5"/>
        <end position="172"/>
    </location>
</feature>
<dbReference type="SUPFAM" id="SSF53448">
    <property type="entry name" value="Nucleotide-diphospho-sugar transferases"/>
    <property type="match status" value="1"/>
</dbReference>
<sequence>MIVCLYLAAGLSSRLQGHKLSLPLGGRPLGSWALEAAMESRIEEVLAVTREAGRPEWLPTDVEPEVGTRLSLLHCPVSWRGQSRSIISGVRAAQERGAEGVLILLADQPLVTSEMINSLIDRFQTTDPPPAFVAASLDGVARPPVLLSKSLFPDLLSLQGDQGARNILRGRHADGVLVPFSDTLLFADVDTEEDYQTLLQRKKGV</sequence>
<dbReference type="GO" id="GO:0016740">
    <property type="term" value="F:transferase activity"/>
    <property type="evidence" value="ECO:0007669"/>
    <property type="project" value="UniProtKB-KW"/>
</dbReference>
<dbReference type="Pfam" id="PF12804">
    <property type="entry name" value="NTP_transf_3"/>
    <property type="match status" value="1"/>
</dbReference>
<dbReference type="PANTHER" id="PTHR43777">
    <property type="entry name" value="MOLYBDENUM COFACTOR CYTIDYLYLTRANSFERASE"/>
    <property type="match status" value="1"/>
</dbReference>
<gene>
    <name evidence="2" type="ORF">JJB07_12235</name>
</gene>
<dbReference type="Gene3D" id="3.90.550.10">
    <property type="entry name" value="Spore Coat Polysaccharide Biosynthesis Protein SpsA, Chain A"/>
    <property type="match status" value="1"/>
</dbReference>
<protein>
    <submittedName>
        <fullName evidence="2">NTP transferase domain-containing protein</fullName>
    </submittedName>
</protein>
<dbReference type="CDD" id="cd04182">
    <property type="entry name" value="GT_2_like_f"/>
    <property type="match status" value="1"/>
</dbReference>
<reference evidence="2 3" key="1">
    <citation type="submission" date="2021-01" db="EMBL/GenBank/DDBJ databases">
        <title>Tumebacillus sp. strain ITR2 16S ribosomal RNA gene Genome sequencing and assembly.</title>
        <authorList>
            <person name="Kang M."/>
        </authorList>
    </citation>
    <scope>NUCLEOTIDE SEQUENCE [LARGE SCALE GENOMIC DNA]</scope>
    <source>
        <strain evidence="2 3">ITR2</strain>
    </source>
</reference>
<keyword evidence="3" id="KW-1185">Reference proteome</keyword>
<keyword evidence="2" id="KW-0808">Transferase</keyword>
<dbReference type="RefSeq" id="WP_201635390.1">
    <property type="nucleotide sequence ID" value="NZ_JAEQNB010000003.1"/>
</dbReference>
<organism evidence="2 3">
    <name type="scientific">Tumebacillus amylolyticus</name>
    <dbReference type="NCBI Taxonomy" id="2801339"/>
    <lineage>
        <taxon>Bacteria</taxon>
        <taxon>Bacillati</taxon>
        <taxon>Bacillota</taxon>
        <taxon>Bacilli</taxon>
        <taxon>Bacillales</taxon>
        <taxon>Alicyclobacillaceae</taxon>
        <taxon>Tumebacillus</taxon>
    </lineage>
</organism>
<dbReference type="PANTHER" id="PTHR43777:SF1">
    <property type="entry name" value="MOLYBDENUM COFACTOR CYTIDYLYLTRANSFERASE"/>
    <property type="match status" value="1"/>
</dbReference>
<dbReference type="InterPro" id="IPR029044">
    <property type="entry name" value="Nucleotide-diphossugar_trans"/>
</dbReference>
<dbReference type="InterPro" id="IPR025877">
    <property type="entry name" value="MobA-like_NTP_Trfase"/>
</dbReference>
<evidence type="ECO:0000313" key="3">
    <source>
        <dbReference type="Proteomes" id="UP000602284"/>
    </source>
</evidence>
<evidence type="ECO:0000313" key="2">
    <source>
        <dbReference type="EMBL" id="MBL0387422.1"/>
    </source>
</evidence>
<dbReference type="Proteomes" id="UP000602284">
    <property type="component" value="Unassembled WGS sequence"/>
</dbReference>
<comment type="caution">
    <text evidence="2">The sequence shown here is derived from an EMBL/GenBank/DDBJ whole genome shotgun (WGS) entry which is preliminary data.</text>
</comment>